<evidence type="ECO:0000313" key="4">
    <source>
        <dbReference type="Proteomes" id="UP000064967"/>
    </source>
</evidence>
<accession>A0A0K1PT26</accession>
<proteinExistence type="predicted"/>
<dbReference type="RefSeq" id="WP_146647935.1">
    <property type="nucleotide sequence ID" value="NZ_CP012333.1"/>
</dbReference>
<feature type="region of interest" description="Disordered" evidence="1">
    <location>
        <begin position="21"/>
        <end position="54"/>
    </location>
</feature>
<keyword evidence="2" id="KW-0732">Signal</keyword>
<dbReference type="EMBL" id="CP012333">
    <property type="protein sequence ID" value="AKU96688.1"/>
    <property type="molecule type" value="Genomic_DNA"/>
</dbReference>
<dbReference type="AlphaFoldDB" id="A0A0K1PT26"/>
<gene>
    <name evidence="3" type="ORF">AKJ09_03352</name>
</gene>
<protein>
    <submittedName>
        <fullName evidence="3">Uncharacterized protein</fullName>
    </submittedName>
</protein>
<evidence type="ECO:0000256" key="1">
    <source>
        <dbReference type="SAM" id="MobiDB-lite"/>
    </source>
</evidence>
<feature type="chain" id="PRO_5005465999" evidence="2">
    <location>
        <begin position="19"/>
        <end position="474"/>
    </location>
</feature>
<sequence length="474" mass="49152">MRRVALVSVFACACGAIAVDPPSEQAPDRADAAVDSGIGQAPAPEPRPDCRPAPDAVESALPVAIPPGVTADFAVEGWRPVVAVTPNGDAVVAWHNADHVRVRLYRDSHWLDVETITSPDSQFAHGDQTPRVAMRPDGTVVAAYYERATTSHDVVCTRERSSNGTWSPVSTLAVTGIGWWQEPSPPAFELAADGAGNVTALVDADRENGGLLAFRAPAGGGFGDPSFLTAEALGNFTFAVDASGKALAVWSEGAAGSGLVKAAAFSPATGWGATDSLGLGDVGLSVGLSATPDRDGSMSVLGGRLFEDGGTRVQTTTRERDGGWNAPTELADFPPFGRIASDGAGRAMVAGSNWSSECTFKSGVVRRDASGKWGGAESIPGAAPDRTVIRDIALSQSGHGLVEWELRKPSSGVGCLSDGAYLSWLSPEGAWLPAMLLDSQEGESEATFALTPSGRALVAWSHGDLVLVRWIDPP</sequence>
<dbReference type="KEGG" id="llu:AKJ09_03352"/>
<dbReference type="Proteomes" id="UP000064967">
    <property type="component" value="Chromosome"/>
</dbReference>
<organism evidence="3 4">
    <name type="scientific">Labilithrix luteola</name>
    <dbReference type="NCBI Taxonomy" id="1391654"/>
    <lineage>
        <taxon>Bacteria</taxon>
        <taxon>Pseudomonadati</taxon>
        <taxon>Myxococcota</taxon>
        <taxon>Polyangia</taxon>
        <taxon>Polyangiales</taxon>
        <taxon>Labilitrichaceae</taxon>
        <taxon>Labilithrix</taxon>
    </lineage>
</organism>
<evidence type="ECO:0000313" key="3">
    <source>
        <dbReference type="EMBL" id="AKU96688.1"/>
    </source>
</evidence>
<feature type="signal peptide" evidence="2">
    <location>
        <begin position="1"/>
        <end position="18"/>
    </location>
</feature>
<dbReference type="STRING" id="1391654.AKJ09_03352"/>
<name>A0A0K1PT26_9BACT</name>
<keyword evidence="4" id="KW-1185">Reference proteome</keyword>
<reference evidence="3 4" key="1">
    <citation type="submission" date="2015-08" db="EMBL/GenBank/DDBJ databases">
        <authorList>
            <person name="Babu N.S."/>
            <person name="Beckwith C.J."/>
            <person name="Beseler K.G."/>
            <person name="Brison A."/>
            <person name="Carone J.V."/>
            <person name="Caskin T.P."/>
            <person name="Diamond M."/>
            <person name="Durham M.E."/>
            <person name="Foxe J.M."/>
            <person name="Go M."/>
            <person name="Henderson B.A."/>
            <person name="Jones I.B."/>
            <person name="McGettigan J.A."/>
            <person name="Micheletti S.J."/>
            <person name="Nasrallah M.E."/>
            <person name="Ortiz D."/>
            <person name="Piller C.R."/>
            <person name="Privatt S.R."/>
            <person name="Schneider S.L."/>
            <person name="Sharp S."/>
            <person name="Smith T.C."/>
            <person name="Stanton J.D."/>
            <person name="Ullery H.E."/>
            <person name="Wilson R.J."/>
            <person name="Serrano M.G."/>
            <person name="Buck G."/>
            <person name="Lee V."/>
            <person name="Wang Y."/>
            <person name="Carvalho R."/>
            <person name="Voegtly L."/>
            <person name="Shi R."/>
            <person name="Duckworth R."/>
            <person name="Johnson A."/>
            <person name="Loviza R."/>
            <person name="Walstead R."/>
            <person name="Shah Z."/>
            <person name="Kiflezghi M."/>
            <person name="Wade K."/>
            <person name="Ball S.L."/>
            <person name="Bradley K.W."/>
            <person name="Asai D.J."/>
            <person name="Bowman C.A."/>
            <person name="Russell D.A."/>
            <person name="Pope W.H."/>
            <person name="Jacobs-Sera D."/>
            <person name="Hendrix R.W."/>
            <person name="Hatfull G.F."/>
        </authorList>
    </citation>
    <scope>NUCLEOTIDE SEQUENCE [LARGE SCALE GENOMIC DNA]</scope>
    <source>
        <strain evidence="3 4">DSM 27648</strain>
    </source>
</reference>
<dbReference type="OrthoDB" id="6191336at2"/>
<evidence type="ECO:0000256" key="2">
    <source>
        <dbReference type="SAM" id="SignalP"/>
    </source>
</evidence>